<dbReference type="PANTHER" id="PTHR47723">
    <property type="entry name" value="OS05G0353850 PROTEIN"/>
    <property type="match status" value="1"/>
</dbReference>
<dbReference type="InterPro" id="IPR053151">
    <property type="entry name" value="RNase_H-like"/>
</dbReference>
<dbReference type="AlphaFoldDB" id="A0A1E5VZ77"/>
<dbReference type="InterPro" id="IPR002156">
    <property type="entry name" value="RNaseH_domain"/>
</dbReference>
<dbReference type="SUPFAM" id="SSF53098">
    <property type="entry name" value="Ribonuclease H-like"/>
    <property type="match status" value="1"/>
</dbReference>
<dbReference type="Gene3D" id="3.30.420.10">
    <property type="entry name" value="Ribonuclease H-like superfamily/Ribonuclease H"/>
    <property type="match status" value="1"/>
</dbReference>
<name>A0A1E5VZ77_9POAL</name>
<feature type="non-terminal residue" evidence="2">
    <location>
        <position position="1"/>
    </location>
</feature>
<comment type="caution">
    <text evidence="2">The sequence shown here is derived from an EMBL/GenBank/DDBJ whole genome shotgun (WGS) entry which is preliminary data.</text>
</comment>
<dbReference type="CDD" id="cd06222">
    <property type="entry name" value="RNase_H_like"/>
    <property type="match status" value="1"/>
</dbReference>
<accession>A0A1E5VZ77</accession>
<sequence length="121" mass="13801">LLTSGQLRFNYVNAEEAELMACREGLNSAIQLIYRLITLEAECLMICLPLKSKDENRSSLALQLKEVKLLSDELREVEFVHCNRNSNRVAHELANYACREMSSTVWLRCAPNFVAPLVELD</sequence>
<dbReference type="GO" id="GO:0003676">
    <property type="term" value="F:nucleic acid binding"/>
    <property type="evidence" value="ECO:0007669"/>
    <property type="project" value="InterPro"/>
</dbReference>
<dbReference type="InterPro" id="IPR012337">
    <property type="entry name" value="RNaseH-like_sf"/>
</dbReference>
<evidence type="ECO:0000313" key="2">
    <source>
        <dbReference type="EMBL" id="OEL30422.1"/>
    </source>
</evidence>
<dbReference type="GO" id="GO:0004523">
    <property type="term" value="F:RNA-DNA hybrid ribonuclease activity"/>
    <property type="evidence" value="ECO:0007669"/>
    <property type="project" value="InterPro"/>
</dbReference>
<organism evidence="2 3">
    <name type="scientific">Dichanthelium oligosanthes</name>
    <dbReference type="NCBI Taxonomy" id="888268"/>
    <lineage>
        <taxon>Eukaryota</taxon>
        <taxon>Viridiplantae</taxon>
        <taxon>Streptophyta</taxon>
        <taxon>Embryophyta</taxon>
        <taxon>Tracheophyta</taxon>
        <taxon>Spermatophyta</taxon>
        <taxon>Magnoliopsida</taxon>
        <taxon>Liliopsida</taxon>
        <taxon>Poales</taxon>
        <taxon>Poaceae</taxon>
        <taxon>PACMAD clade</taxon>
        <taxon>Panicoideae</taxon>
        <taxon>Panicodae</taxon>
        <taxon>Paniceae</taxon>
        <taxon>Dichantheliinae</taxon>
        <taxon>Dichanthelium</taxon>
    </lineage>
</organism>
<proteinExistence type="predicted"/>
<keyword evidence="3" id="KW-1185">Reference proteome</keyword>
<dbReference type="InterPro" id="IPR036397">
    <property type="entry name" value="RNaseH_sf"/>
</dbReference>
<dbReference type="Pfam" id="PF13456">
    <property type="entry name" value="RVT_3"/>
    <property type="match status" value="1"/>
</dbReference>
<gene>
    <name evidence="2" type="ORF">BAE44_0008559</name>
</gene>
<dbReference type="EMBL" id="LWDX02025736">
    <property type="protein sequence ID" value="OEL30422.1"/>
    <property type="molecule type" value="Genomic_DNA"/>
</dbReference>
<dbReference type="InterPro" id="IPR044730">
    <property type="entry name" value="RNase_H-like_dom_plant"/>
</dbReference>
<dbReference type="PANTHER" id="PTHR47723:SF24">
    <property type="entry name" value="RNASE H TYPE-1 DOMAIN-CONTAINING PROTEIN"/>
    <property type="match status" value="1"/>
</dbReference>
<evidence type="ECO:0000313" key="3">
    <source>
        <dbReference type="Proteomes" id="UP000095767"/>
    </source>
</evidence>
<reference evidence="2 3" key="1">
    <citation type="submission" date="2016-09" db="EMBL/GenBank/DDBJ databases">
        <title>The draft genome of Dichanthelium oligosanthes: A C3 panicoid grass species.</title>
        <authorList>
            <person name="Studer A.J."/>
            <person name="Schnable J.C."/>
            <person name="Brutnell T.P."/>
        </authorList>
    </citation>
    <scope>NUCLEOTIDE SEQUENCE [LARGE SCALE GENOMIC DNA]</scope>
    <source>
        <strain evidence="3">cv. Kellogg 1175</strain>
        <tissue evidence="2">Leaf</tissue>
    </source>
</reference>
<dbReference type="OrthoDB" id="690004at2759"/>
<dbReference type="Proteomes" id="UP000095767">
    <property type="component" value="Unassembled WGS sequence"/>
</dbReference>
<evidence type="ECO:0000259" key="1">
    <source>
        <dbReference type="Pfam" id="PF13456"/>
    </source>
</evidence>
<protein>
    <recommendedName>
        <fullName evidence="1">RNase H type-1 domain-containing protein</fullName>
    </recommendedName>
</protein>
<feature type="domain" description="RNase H type-1" evidence="1">
    <location>
        <begin position="12"/>
        <end position="97"/>
    </location>
</feature>